<dbReference type="Pfam" id="PF01965">
    <property type="entry name" value="DJ-1_PfpI"/>
    <property type="match status" value="1"/>
</dbReference>
<dbReference type="SUPFAM" id="SSF46689">
    <property type="entry name" value="Homeodomain-like"/>
    <property type="match status" value="2"/>
</dbReference>
<evidence type="ECO:0000313" key="5">
    <source>
        <dbReference type="Proteomes" id="UP001652503"/>
    </source>
</evidence>
<dbReference type="InterPro" id="IPR018060">
    <property type="entry name" value="HTH_AraC"/>
</dbReference>
<reference evidence="4 5" key="1">
    <citation type="submission" date="2022-10" db="EMBL/GenBank/DDBJ databases">
        <title>Defluviimonas sp. nov., isolated from ocean surface water.</title>
        <authorList>
            <person name="He W."/>
            <person name="Wang L."/>
            <person name="Zhang D.-F."/>
        </authorList>
    </citation>
    <scope>NUCLEOTIDE SEQUENCE [LARGE SCALE GENOMIC DNA]</scope>
    <source>
        <strain evidence="4 5">WL0075</strain>
    </source>
</reference>
<dbReference type="PROSITE" id="PS01124">
    <property type="entry name" value="HTH_ARAC_FAMILY_2"/>
    <property type="match status" value="1"/>
</dbReference>
<dbReference type="PANTHER" id="PTHR43130:SF3">
    <property type="entry name" value="HTH-TYPE TRANSCRIPTIONAL REGULATOR RV1931C"/>
    <property type="match status" value="1"/>
</dbReference>
<dbReference type="Pfam" id="PF12833">
    <property type="entry name" value="HTH_18"/>
    <property type="match status" value="1"/>
</dbReference>
<dbReference type="Gene3D" id="3.40.50.880">
    <property type="match status" value="1"/>
</dbReference>
<dbReference type="RefSeq" id="WP_263722578.1">
    <property type="nucleotide sequence ID" value="NZ_JAOWLA010000015.1"/>
</dbReference>
<name>A0ABT2Z4K6_9RHOB</name>
<keyword evidence="1" id="KW-0805">Transcription regulation</keyword>
<keyword evidence="2" id="KW-0804">Transcription</keyword>
<evidence type="ECO:0000256" key="2">
    <source>
        <dbReference type="ARBA" id="ARBA00023163"/>
    </source>
</evidence>
<accession>A0ABT2Z4K6</accession>
<sequence length="307" mass="33519">MSLRVSILLFDDFSNMVLSCLMEPLRVVRDQAGIDLRFEVMTPDDRPVTSSSGLRVTPDAALATAARPDLCLLIGGDRFREAAVDPALWRHLRPARTADLVIAADTGAWLMAAAGLLDGCRATLHWHLLEEFGEVFPSVTVSPDRHVRDGALWTCGSAATGLDLILAFIRERFGPAAAFEAESMFLHDGARQASDPRFGPGLRGRSSDRLRKVVARMAATLEAPPSLAELAHAANLSERSLNRLFQRELGQSPARYLQSLRLARARDLASHTDLGLDQIALRCGFSSASALSRAFKHRTGRSIRQPT</sequence>
<dbReference type="CDD" id="cd03136">
    <property type="entry name" value="GATase1_AraC_ArgR_like"/>
    <property type="match status" value="1"/>
</dbReference>
<comment type="caution">
    <text evidence="4">The sequence shown here is derived from an EMBL/GenBank/DDBJ whole genome shotgun (WGS) entry which is preliminary data.</text>
</comment>
<evidence type="ECO:0000259" key="3">
    <source>
        <dbReference type="PROSITE" id="PS01124"/>
    </source>
</evidence>
<gene>
    <name evidence="4" type="ORF">OE647_15085</name>
</gene>
<dbReference type="EMBL" id="JAOWLA010000015">
    <property type="protein sequence ID" value="MCV2866046.1"/>
    <property type="molecule type" value="Genomic_DNA"/>
</dbReference>
<dbReference type="InterPro" id="IPR002818">
    <property type="entry name" value="DJ-1/PfpI"/>
</dbReference>
<feature type="domain" description="HTH araC/xylS-type" evidence="3">
    <location>
        <begin position="211"/>
        <end position="307"/>
    </location>
</feature>
<dbReference type="Proteomes" id="UP001652503">
    <property type="component" value="Unassembled WGS sequence"/>
</dbReference>
<dbReference type="SUPFAM" id="SSF52317">
    <property type="entry name" value="Class I glutamine amidotransferase-like"/>
    <property type="match status" value="1"/>
</dbReference>
<protein>
    <submittedName>
        <fullName evidence="4">Helix-turn-helix domain-containing protein</fullName>
    </submittedName>
</protein>
<dbReference type="InterPro" id="IPR009057">
    <property type="entry name" value="Homeodomain-like_sf"/>
</dbReference>
<dbReference type="SMART" id="SM00342">
    <property type="entry name" value="HTH_ARAC"/>
    <property type="match status" value="1"/>
</dbReference>
<proteinExistence type="predicted"/>
<organism evidence="4 5">
    <name type="scientific">Albidovulum sediminicola</name>
    <dbReference type="NCBI Taxonomy" id="2984331"/>
    <lineage>
        <taxon>Bacteria</taxon>
        <taxon>Pseudomonadati</taxon>
        <taxon>Pseudomonadota</taxon>
        <taxon>Alphaproteobacteria</taxon>
        <taxon>Rhodobacterales</taxon>
        <taxon>Paracoccaceae</taxon>
        <taxon>Albidovulum</taxon>
    </lineage>
</organism>
<dbReference type="InterPro" id="IPR029062">
    <property type="entry name" value="Class_I_gatase-like"/>
</dbReference>
<evidence type="ECO:0000313" key="4">
    <source>
        <dbReference type="EMBL" id="MCV2866046.1"/>
    </source>
</evidence>
<dbReference type="Gene3D" id="1.10.10.60">
    <property type="entry name" value="Homeodomain-like"/>
    <property type="match status" value="1"/>
</dbReference>
<dbReference type="PANTHER" id="PTHR43130">
    <property type="entry name" value="ARAC-FAMILY TRANSCRIPTIONAL REGULATOR"/>
    <property type="match status" value="1"/>
</dbReference>
<dbReference type="InterPro" id="IPR052158">
    <property type="entry name" value="INH-QAR"/>
</dbReference>
<evidence type="ECO:0000256" key="1">
    <source>
        <dbReference type="ARBA" id="ARBA00023015"/>
    </source>
</evidence>
<keyword evidence="5" id="KW-1185">Reference proteome</keyword>